<evidence type="ECO:0000259" key="4">
    <source>
        <dbReference type="Pfam" id="PF01494"/>
    </source>
</evidence>
<dbReference type="Proteomes" id="UP001521785">
    <property type="component" value="Unassembled WGS sequence"/>
</dbReference>
<keyword evidence="2" id="KW-0274">FAD</keyword>
<organism evidence="5 6">
    <name type="scientific">Paraconiothyrium brasiliense</name>
    <dbReference type="NCBI Taxonomy" id="300254"/>
    <lineage>
        <taxon>Eukaryota</taxon>
        <taxon>Fungi</taxon>
        <taxon>Dikarya</taxon>
        <taxon>Ascomycota</taxon>
        <taxon>Pezizomycotina</taxon>
        <taxon>Dothideomycetes</taxon>
        <taxon>Pleosporomycetidae</taxon>
        <taxon>Pleosporales</taxon>
        <taxon>Massarineae</taxon>
        <taxon>Didymosphaeriaceae</taxon>
        <taxon>Paraconiothyrium</taxon>
    </lineage>
</organism>
<evidence type="ECO:0000256" key="2">
    <source>
        <dbReference type="ARBA" id="ARBA00022827"/>
    </source>
</evidence>
<reference evidence="5 6" key="1">
    <citation type="submission" date="2024-02" db="EMBL/GenBank/DDBJ databases">
        <title>De novo assembly and annotation of 12 fungi associated with fruit tree decline syndrome in Ontario, Canada.</title>
        <authorList>
            <person name="Sulman M."/>
            <person name="Ellouze W."/>
            <person name="Ilyukhin E."/>
        </authorList>
    </citation>
    <scope>NUCLEOTIDE SEQUENCE [LARGE SCALE GENOMIC DNA]</scope>
    <source>
        <strain evidence="5 6">M42-189</strain>
    </source>
</reference>
<proteinExistence type="predicted"/>
<protein>
    <recommendedName>
        <fullName evidence="4">FAD-binding domain-containing protein</fullName>
    </recommendedName>
</protein>
<dbReference type="InterPro" id="IPR002938">
    <property type="entry name" value="FAD-bd"/>
</dbReference>
<feature type="domain" description="FAD-binding" evidence="4">
    <location>
        <begin position="7"/>
        <end position="347"/>
    </location>
</feature>
<evidence type="ECO:0000313" key="5">
    <source>
        <dbReference type="EMBL" id="KAL1604918.1"/>
    </source>
</evidence>
<evidence type="ECO:0000313" key="6">
    <source>
        <dbReference type="Proteomes" id="UP001521785"/>
    </source>
</evidence>
<gene>
    <name evidence="5" type="ORF">SLS60_004459</name>
</gene>
<evidence type="ECO:0000256" key="1">
    <source>
        <dbReference type="ARBA" id="ARBA00022630"/>
    </source>
</evidence>
<dbReference type="PRINTS" id="PR00420">
    <property type="entry name" value="RNGMNOXGNASE"/>
</dbReference>
<keyword evidence="1" id="KW-0285">Flavoprotein</keyword>
<dbReference type="Gene3D" id="3.50.50.60">
    <property type="entry name" value="FAD/NAD(P)-binding domain"/>
    <property type="match status" value="1"/>
</dbReference>
<dbReference type="SUPFAM" id="SSF51905">
    <property type="entry name" value="FAD/NAD(P)-binding domain"/>
    <property type="match status" value="1"/>
</dbReference>
<comment type="caution">
    <text evidence="5">The sequence shown here is derived from an EMBL/GenBank/DDBJ whole genome shotgun (WGS) entry which is preliminary data.</text>
</comment>
<dbReference type="EMBL" id="JAKJXO020000005">
    <property type="protein sequence ID" value="KAL1604918.1"/>
    <property type="molecule type" value="Genomic_DNA"/>
</dbReference>
<dbReference type="InterPro" id="IPR036188">
    <property type="entry name" value="FAD/NAD-bd_sf"/>
</dbReference>
<dbReference type="PANTHER" id="PTHR46720">
    <property type="entry name" value="HYDROXYLASE, PUTATIVE (AFU_ORTHOLOGUE AFUA_3G01460)-RELATED"/>
    <property type="match status" value="1"/>
</dbReference>
<evidence type="ECO:0000256" key="3">
    <source>
        <dbReference type="ARBA" id="ARBA00023002"/>
    </source>
</evidence>
<dbReference type="Pfam" id="PF01494">
    <property type="entry name" value="FAD_binding_3"/>
    <property type="match status" value="1"/>
</dbReference>
<sequence>MSSRQKLHVAIVGGGLGGISLAIALQVRNISFTIYEAKGAFTEIGAGINLAPNGLRALREIDPSLGDQIYKLATRNLPPNEDTWMWVRYGAASGEHADGETIMELKAPPTGNMAMHRQELLATLAQRMGHGHARFNKKLLAFQQHNDHVKLQFEDGTEESASVLVGCDGVHSIVRARMFGSDSVVSRPHFNQDGAYRAVIAMENALEVFGDTACQSQVLLGPNGYMIYYPVNGGTSVNVGVWISRQGQSWDRKDWVVPGQKQQFQQDLENWGPRVHKLIDFFDPDPAFWAAHQHVHQPDSFTDGRVILLGDGAHAMPPHAGAGASQAAEDAYVLAEALTMIRDGDTSLATVSAALRAAESVRKPRFLKVQDISTRSGPDWYSFHERQLEGEQMDEWKKFKKERVEWIWNVDMRAEAVKAKRIFAEEVLTENCEQRWEAT</sequence>
<dbReference type="InterPro" id="IPR051104">
    <property type="entry name" value="FAD_monoxygenase"/>
</dbReference>
<keyword evidence="6" id="KW-1185">Reference proteome</keyword>
<accession>A0ABR3RL65</accession>
<keyword evidence="3" id="KW-0560">Oxidoreductase</keyword>
<dbReference type="SUPFAM" id="SSF54373">
    <property type="entry name" value="FAD-linked reductases, C-terminal domain"/>
    <property type="match status" value="1"/>
</dbReference>
<name>A0ABR3RL65_9PLEO</name>
<dbReference type="PANTHER" id="PTHR46720:SF1">
    <property type="entry name" value="HYDROXYLASE, PUTATIVE (AFU_ORTHOLOGUE AFUA_8G06050)-RELATED"/>
    <property type="match status" value="1"/>
</dbReference>